<evidence type="ECO:0000313" key="3">
    <source>
        <dbReference type="Proteomes" id="UP001163731"/>
    </source>
</evidence>
<keyword evidence="3" id="KW-1185">Reference proteome</keyword>
<dbReference type="InterPro" id="IPR051678">
    <property type="entry name" value="AGP_Transferase"/>
</dbReference>
<dbReference type="Gene3D" id="3.90.1200.10">
    <property type="match status" value="1"/>
</dbReference>
<dbReference type="Gene3D" id="3.30.200.20">
    <property type="entry name" value="Phosphorylase Kinase, domain 1"/>
    <property type="match status" value="1"/>
</dbReference>
<reference evidence="2" key="1">
    <citation type="submission" date="2022-10" db="EMBL/GenBank/DDBJ databases">
        <title>Chryseobacterium babae sp. nov. isolated from the gut of the beetle Oryctes rhinoceros, and Chryseobacterium kimseyorum sp. nov., isolated from a stick insect rearing cage.</title>
        <authorList>
            <person name="Shelomi M."/>
            <person name="Han C.-J."/>
            <person name="Chen W.-M."/>
            <person name="Chen H.-K."/>
            <person name="Liaw S.-J."/>
            <person name="Muhle E."/>
            <person name="Clermont D."/>
        </authorList>
    </citation>
    <scope>NUCLEOTIDE SEQUENCE</scope>
    <source>
        <strain evidence="2">09-1422</strain>
    </source>
</reference>
<evidence type="ECO:0000313" key="2">
    <source>
        <dbReference type="EMBL" id="MCW3167561.1"/>
    </source>
</evidence>
<organism evidence="2 3">
    <name type="scientific">Chryseobacterium kimseyorum</name>
    <dbReference type="NCBI Taxonomy" id="2984028"/>
    <lineage>
        <taxon>Bacteria</taxon>
        <taxon>Pseudomonadati</taxon>
        <taxon>Bacteroidota</taxon>
        <taxon>Flavobacteriia</taxon>
        <taxon>Flavobacteriales</taxon>
        <taxon>Weeksellaceae</taxon>
        <taxon>Chryseobacterium group</taxon>
        <taxon>Chryseobacterium</taxon>
    </lineage>
</organism>
<evidence type="ECO:0000259" key="1">
    <source>
        <dbReference type="Pfam" id="PF01636"/>
    </source>
</evidence>
<name>A0ABT3HUU6_9FLAO</name>
<dbReference type="SUPFAM" id="SSF56112">
    <property type="entry name" value="Protein kinase-like (PK-like)"/>
    <property type="match status" value="1"/>
</dbReference>
<dbReference type="Pfam" id="PF01636">
    <property type="entry name" value="APH"/>
    <property type="match status" value="1"/>
</dbReference>
<dbReference type="InterPro" id="IPR011009">
    <property type="entry name" value="Kinase-like_dom_sf"/>
</dbReference>
<feature type="domain" description="Aminoglycoside phosphotransferase" evidence="1">
    <location>
        <begin position="33"/>
        <end position="249"/>
    </location>
</feature>
<dbReference type="RefSeq" id="WP_264748816.1">
    <property type="nucleotide sequence ID" value="NZ_JAPDHW010000002.1"/>
</dbReference>
<proteinExistence type="predicted"/>
<protein>
    <submittedName>
        <fullName evidence="2">Phosphotransferase</fullName>
    </submittedName>
</protein>
<dbReference type="InterPro" id="IPR002575">
    <property type="entry name" value="Aminoglycoside_PTrfase"/>
</dbReference>
<dbReference type="PANTHER" id="PTHR21310">
    <property type="entry name" value="AMINOGLYCOSIDE PHOSPHOTRANSFERASE-RELATED-RELATED"/>
    <property type="match status" value="1"/>
</dbReference>
<dbReference type="EMBL" id="JAPDHW010000002">
    <property type="protein sequence ID" value="MCW3167561.1"/>
    <property type="molecule type" value="Genomic_DNA"/>
</dbReference>
<sequence length="343" mass="40710">MTFENAKRFFENHFGEKSTEFVTLAQSGSARVNFRAENQNGKYIITYNENTLENESFLYFSEVFSTLKLNTPKIYKVSDDRKMYIQQYLGNDTLSEIIFKEGQSENVESLVKETLEKLFQLQIQTQDQIDYTQTFEYESYDDLPVMHDLYYFKNFVADVLELEYHKSSLLKEFKKLVNLIENLEPKGLMIRDFQARNIMVNERNEVSFIDYQSAMRGPLMYDVISFLFQAKANFPEEFKNRMLEFYLQQFENKEIQSQLKDSVKPIQLMRFLQVLGAYGFRGLIQRKQHFIASIDKGIENITVFSENWEDMKNYPELNKVIGQLNSDKIKLKIEEILNHDEKI</sequence>
<dbReference type="Proteomes" id="UP001163731">
    <property type="component" value="Unassembled WGS sequence"/>
</dbReference>
<comment type="caution">
    <text evidence="2">The sequence shown here is derived from an EMBL/GenBank/DDBJ whole genome shotgun (WGS) entry which is preliminary data.</text>
</comment>
<accession>A0ABT3HUU6</accession>
<gene>
    <name evidence="2" type="ORF">OMO38_03385</name>
</gene>
<dbReference type="PANTHER" id="PTHR21310:SF15">
    <property type="entry name" value="AMINOGLYCOSIDE PHOSPHOTRANSFERASE DOMAIN-CONTAINING PROTEIN"/>
    <property type="match status" value="1"/>
</dbReference>